<feature type="binding site" evidence="8">
    <location>
        <position position="251"/>
    </location>
    <ligand>
        <name>substrate</name>
    </ligand>
</feature>
<accession>A0A1G2HY07</accession>
<dbReference type="Proteomes" id="UP000176421">
    <property type="component" value="Unassembled WGS sequence"/>
</dbReference>
<evidence type="ECO:0000256" key="8">
    <source>
        <dbReference type="PIRSR" id="PIRSR618044-2"/>
    </source>
</evidence>
<name>A0A1G2HY07_9BACT</name>
<keyword evidence="6" id="KW-0961">Cell wall biogenesis/degradation</keyword>
<dbReference type="GO" id="GO:0008360">
    <property type="term" value="P:regulation of cell shape"/>
    <property type="evidence" value="ECO:0007669"/>
    <property type="project" value="UniProtKB-KW"/>
</dbReference>
<evidence type="ECO:0000256" key="1">
    <source>
        <dbReference type="ARBA" id="ARBA00007164"/>
    </source>
</evidence>
<dbReference type="STRING" id="1802206.A3D35_00510"/>
<organism evidence="12 13">
    <name type="scientific">Candidatus Staskawiczbacteria bacterium RIFCSPHIGHO2_02_FULL_34_9</name>
    <dbReference type="NCBI Taxonomy" id="1802206"/>
    <lineage>
        <taxon>Bacteria</taxon>
        <taxon>Candidatus Staskawicziibacteriota</taxon>
    </lineage>
</organism>
<keyword evidence="2 10" id="KW-0732">Signal</keyword>
<evidence type="ECO:0000256" key="5">
    <source>
        <dbReference type="ARBA" id="ARBA00022984"/>
    </source>
</evidence>
<evidence type="ECO:0000256" key="2">
    <source>
        <dbReference type="ARBA" id="ARBA00022729"/>
    </source>
</evidence>
<dbReference type="GO" id="GO:0009002">
    <property type="term" value="F:serine-type D-Ala-D-Ala carboxypeptidase activity"/>
    <property type="evidence" value="ECO:0007669"/>
    <property type="project" value="InterPro"/>
</dbReference>
<dbReference type="Pfam" id="PF00768">
    <property type="entry name" value="Peptidase_S11"/>
    <property type="match status" value="1"/>
</dbReference>
<gene>
    <name evidence="12" type="ORF">A3D35_00510</name>
</gene>
<dbReference type="InterPro" id="IPR018044">
    <property type="entry name" value="Peptidase_S11"/>
</dbReference>
<evidence type="ECO:0000256" key="10">
    <source>
        <dbReference type="SAM" id="SignalP"/>
    </source>
</evidence>
<dbReference type="Gene3D" id="3.40.710.10">
    <property type="entry name" value="DD-peptidase/beta-lactamase superfamily"/>
    <property type="match status" value="1"/>
</dbReference>
<protein>
    <recommendedName>
        <fullName evidence="11">Peptidase S11 D-alanyl-D-alanine carboxypeptidase A N-terminal domain-containing protein</fullName>
    </recommendedName>
</protein>
<dbReference type="InterPro" id="IPR001967">
    <property type="entry name" value="Peptidase_S11_N"/>
</dbReference>
<evidence type="ECO:0000256" key="3">
    <source>
        <dbReference type="ARBA" id="ARBA00022801"/>
    </source>
</evidence>
<dbReference type="PANTHER" id="PTHR21581">
    <property type="entry name" value="D-ALANYL-D-ALANINE CARBOXYPEPTIDASE"/>
    <property type="match status" value="1"/>
</dbReference>
<comment type="similarity">
    <text evidence="1 9">Belongs to the peptidase S11 family.</text>
</comment>
<feature type="active site" description="Proton acceptor" evidence="7">
    <location>
        <position position="96"/>
    </location>
</feature>
<keyword evidence="5" id="KW-0573">Peptidoglycan synthesis</keyword>
<dbReference type="PANTHER" id="PTHR21581:SF6">
    <property type="entry name" value="TRAFFICKING PROTEIN PARTICLE COMPLEX SUBUNIT 12"/>
    <property type="match status" value="1"/>
</dbReference>
<evidence type="ECO:0000313" key="12">
    <source>
        <dbReference type="EMBL" id="OGZ67456.1"/>
    </source>
</evidence>
<feature type="active site" description="Acyl-ester intermediate" evidence="7">
    <location>
        <position position="93"/>
    </location>
</feature>
<proteinExistence type="inferred from homology"/>
<keyword evidence="3" id="KW-0378">Hydrolase</keyword>
<evidence type="ECO:0000256" key="9">
    <source>
        <dbReference type="RuleBase" id="RU004016"/>
    </source>
</evidence>
<dbReference type="AlphaFoldDB" id="A0A1G2HY07"/>
<evidence type="ECO:0000256" key="7">
    <source>
        <dbReference type="PIRSR" id="PIRSR618044-1"/>
    </source>
</evidence>
<comment type="caution">
    <text evidence="12">The sequence shown here is derived from an EMBL/GenBank/DDBJ whole genome shotgun (WGS) entry which is preliminary data.</text>
</comment>
<evidence type="ECO:0000313" key="13">
    <source>
        <dbReference type="Proteomes" id="UP000176421"/>
    </source>
</evidence>
<keyword evidence="4" id="KW-0133">Cell shape</keyword>
<evidence type="ECO:0000259" key="11">
    <source>
        <dbReference type="Pfam" id="PF00768"/>
    </source>
</evidence>
<evidence type="ECO:0000256" key="4">
    <source>
        <dbReference type="ARBA" id="ARBA00022960"/>
    </source>
</evidence>
<dbReference type="GO" id="GO:0071555">
    <property type="term" value="P:cell wall organization"/>
    <property type="evidence" value="ECO:0007669"/>
    <property type="project" value="UniProtKB-KW"/>
</dbReference>
<evidence type="ECO:0000256" key="6">
    <source>
        <dbReference type="ARBA" id="ARBA00023316"/>
    </source>
</evidence>
<dbReference type="EMBL" id="MHOS01000037">
    <property type="protein sequence ID" value="OGZ67456.1"/>
    <property type="molecule type" value="Genomic_DNA"/>
</dbReference>
<dbReference type="InterPro" id="IPR012338">
    <property type="entry name" value="Beta-lactam/transpept-like"/>
</dbReference>
<reference evidence="12 13" key="1">
    <citation type="journal article" date="2016" name="Nat. Commun.">
        <title>Thousands of microbial genomes shed light on interconnected biogeochemical processes in an aquifer system.</title>
        <authorList>
            <person name="Anantharaman K."/>
            <person name="Brown C.T."/>
            <person name="Hug L.A."/>
            <person name="Sharon I."/>
            <person name="Castelle C.J."/>
            <person name="Probst A.J."/>
            <person name="Thomas B.C."/>
            <person name="Singh A."/>
            <person name="Wilkins M.J."/>
            <person name="Karaoz U."/>
            <person name="Brodie E.L."/>
            <person name="Williams K.H."/>
            <person name="Hubbard S.S."/>
            <person name="Banfield J.F."/>
        </authorList>
    </citation>
    <scope>NUCLEOTIDE SEQUENCE [LARGE SCALE GENOMIC DNA]</scope>
</reference>
<sequence length="296" mass="33364">MRISKKYNLIIIACLLLVFSASSVKAEDPALVKQRMIDILGHEIKVLNMLLKNMVSAQSQSYSINAKSYIVLDIESQKVLLEKNIDDRQSIASITKLMNATIAEENVKKDQTITIKKEMLGSYGYSPSIYEGLNINFDNLLKASLIQSVNDAAQSISYFVGKDKFVDLMNKKAKDLSMNSTTYVDSNGMNPENKSTARDLSKLVSFIYNQHPDILDTTRDNNFWLKDQKGRLLKFSNLNFFYYLPEFIGGKTGYLEEARENIASVFNVNGKPIAIITLNSDNQQADTLAILNQLEK</sequence>
<feature type="signal peptide" evidence="10">
    <location>
        <begin position="1"/>
        <end position="26"/>
    </location>
</feature>
<feature type="chain" id="PRO_5009583195" description="Peptidase S11 D-alanyl-D-alanine carboxypeptidase A N-terminal domain-containing protein" evidence="10">
    <location>
        <begin position="27"/>
        <end position="296"/>
    </location>
</feature>
<dbReference type="GO" id="GO:0006508">
    <property type="term" value="P:proteolysis"/>
    <property type="evidence" value="ECO:0007669"/>
    <property type="project" value="InterPro"/>
</dbReference>
<dbReference type="SUPFAM" id="SSF56601">
    <property type="entry name" value="beta-lactamase/transpeptidase-like"/>
    <property type="match status" value="1"/>
</dbReference>
<feature type="domain" description="Peptidase S11 D-alanyl-D-alanine carboxypeptidase A N-terminal" evidence="11">
    <location>
        <begin position="58"/>
        <end position="281"/>
    </location>
</feature>
<dbReference type="PRINTS" id="PR00725">
    <property type="entry name" value="DADACBPTASE1"/>
</dbReference>
<dbReference type="GO" id="GO:0009252">
    <property type="term" value="P:peptidoglycan biosynthetic process"/>
    <property type="evidence" value="ECO:0007669"/>
    <property type="project" value="UniProtKB-KW"/>
</dbReference>
<feature type="active site" evidence="7">
    <location>
        <position position="148"/>
    </location>
</feature>